<reference evidence="3" key="1">
    <citation type="journal article" date="2019" name="Int. J. Syst. Evol. Microbiol.">
        <title>The Global Catalogue of Microorganisms (GCM) 10K type strain sequencing project: providing services to taxonomists for standard genome sequencing and annotation.</title>
        <authorList>
            <consortium name="The Broad Institute Genomics Platform"/>
            <consortium name="The Broad Institute Genome Sequencing Center for Infectious Disease"/>
            <person name="Wu L."/>
            <person name="Ma J."/>
        </authorList>
    </citation>
    <scope>NUCLEOTIDE SEQUENCE [LARGE SCALE GENOMIC DNA]</scope>
    <source>
        <strain evidence="3">JCM 9371</strain>
    </source>
</reference>
<comment type="caution">
    <text evidence="2">The sequence shown here is derived from an EMBL/GenBank/DDBJ whole genome shotgun (WGS) entry which is preliminary data.</text>
</comment>
<accession>A0ABW2XL06</accession>
<proteinExistence type="predicted"/>
<evidence type="ECO:0000313" key="2">
    <source>
        <dbReference type="EMBL" id="MFD0687168.1"/>
    </source>
</evidence>
<protein>
    <submittedName>
        <fullName evidence="2">Uncharacterized protein</fullName>
    </submittedName>
</protein>
<sequence>MDHSAAIALLIVVIIETSLITGFGFHWLARKLWKIPGTGSVALGVGSFWGMLGTLFGVAGILR</sequence>
<feature type="transmembrane region" description="Helical" evidence="1">
    <location>
        <begin position="6"/>
        <end position="29"/>
    </location>
</feature>
<keyword evidence="1" id="KW-1133">Transmembrane helix</keyword>
<feature type="transmembrane region" description="Helical" evidence="1">
    <location>
        <begin position="41"/>
        <end position="62"/>
    </location>
</feature>
<organism evidence="2 3">
    <name type="scientific">Actinomadura fibrosa</name>
    <dbReference type="NCBI Taxonomy" id="111802"/>
    <lineage>
        <taxon>Bacteria</taxon>
        <taxon>Bacillati</taxon>
        <taxon>Actinomycetota</taxon>
        <taxon>Actinomycetes</taxon>
        <taxon>Streptosporangiales</taxon>
        <taxon>Thermomonosporaceae</taxon>
        <taxon>Actinomadura</taxon>
    </lineage>
</organism>
<dbReference type="Proteomes" id="UP001597063">
    <property type="component" value="Unassembled WGS sequence"/>
</dbReference>
<keyword evidence="1" id="KW-0812">Transmembrane</keyword>
<name>A0ABW2XL06_9ACTN</name>
<dbReference type="EMBL" id="JBHTGP010000012">
    <property type="protein sequence ID" value="MFD0687168.1"/>
    <property type="molecule type" value="Genomic_DNA"/>
</dbReference>
<keyword evidence="3" id="KW-1185">Reference proteome</keyword>
<dbReference type="RefSeq" id="WP_131760352.1">
    <property type="nucleotide sequence ID" value="NZ_CAACUY010000112.1"/>
</dbReference>
<evidence type="ECO:0000256" key="1">
    <source>
        <dbReference type="SAM" id="Phobius"/>
    </source>
</evidence>
<gene>
    <name evidence="2" type="ORF">ACFQZM_21900</name>
</gene>
<evidence type="ECO:0000313" key="3">
    <source>
        <dbReference type="Proteomes" id="UP001597063"/>
    </source>
</evidence>
<keyword evidence="1" id="KW-0472">Membrane</keyword>